<comment type="caution">
    <text evidence="1">The sequence shown here is derived from an EMBL/GenBank/DDBJ whole genome shotgun (WGS) entry which is preliminary data.</text>
</comment>
<proteinExistence type="predicted"/>
<dbReference type="OrthoDB" id="374569at2157"/>
<dbReference type="STRING" id="1227456.C450_20396"/>
<dbReference type="PATRIC" id="fig|1227456.3.peg.4114"/>
<dbReference type="AlphaFoldDB" id="M0MRU9"/>
<dbReference type="EMBL" id="AOME01000105">
    <property type="protein sequence ID" value="EMA48073.1"/>
    <property type="molecule type" value="Genomic_DNA"/>
</dbReference>
<organism evidence="1 2">
    <name type="scientific">Halococcus salifodinae DSM 8989</name>
    <dbReference type="NCBI Taxonomy" id="1227456"/>
    <lineage>
        <taxon>Archaea</taxon>
        <taxon>Methanobacteriati</taxon>
        <taxon>Methanobacteriota</taxon>
        <taxon>Stenosarchaea group</taxon>
        <taxon>Halobacteria</taxon>
        <taxon>Halobacteriales</taxon>
        <taxon>Halococcaceae</taxon>
        <taxon>Halococcus</taxon>
    </lineage>
</organism>
<protein>
    <submittedName>
        <fullName evidence="1">Uncharacterized protein</fullName>
    </submittedName>
</protein>
<evidence type="ECO:0000313" key="2">
    <source>
        <dbReference type="Proteomes" id="UP000011625"/>
    </source>
</evidence>
<gene>
    <name evidence="1" type="ORF">C450_20396</name>
</gene>
<dbReference type="Proteomes" id="UP000011625">
    <property type="component" value="Unassembled WGS sequence"/>
</dbReference>
<dbReference type="RefSeq" id="WP_005046896.1">
    <property type="nucleotide sequence ID" value="NZ_AOME01000105.1"/>
</dbReference>
<evidence type="ECO:0000313" key="1">
    <source>
        <dbReference type="EMBL" id="EMA48073.1"/>
    </source>
</evidence>
<sequence length="85" mass="9189">MTSTNTKAAPDAAKLIEQLLGGDRDVLTDAVGVRAVDDLQAIEVIHRAINGENVIIHYNHYTAYQSNGDGSMDEIDIFATEATDQ</sequence>
<reference evidence="1 2" key="1">
    <citation type="journal article" date="2014" name="PLoS Genet.">
        <title>Phylogenetically driven sequencing of extremely halophilic archaea reveals strategies for static and dynamic osmo-response.</title>
        <authorList>
            <person name="Becker E.A."/>
            <person name="Seitzer P.M."/>
            <person name="Tritt A."/>
            <person name="Larsen D."/>
            <person name="Krusor M."/>
            <person name="Yao A.I."/>
            <person name="Wu D."/>
            <person name="Madern D."/>
            <person name="Eisen J.A."/>
            <person name="Darling A.E."/>
            <person name="Facciotti M.T."/>
        </authorList>
    </citation>
    <scope>NUCLEOTIDE SEQUENCE [LARGE SCALE GENOMIC DNA]</scope>
    <source>
        <strain evidence="1 2">DSM 8989</strain>
    </source>
</reference>
<keyword evidence="2" id="KW-1185">Reference proteome</keyword>
<name>M0MRU9_9EURY</name>
<accession>M0MRU9</accession>